<reference evidence="1 2" key="1">
    <citation type="submission" date="2016-07" db="EMBL/GenBank/DDBJ databases">
        <title>Pervasive Adenine N6-methylation of Active Genes in Fungi.</title>
        <authorList>
            <consortium name="DOE Joint Genome Institute"/>
            <person name="Mondo S.J."/>
            <person name="Dannebaum R.O."/>
            <person name="Kuo R.C."/>
            <person name="Labutti K."/>
            <person name="Haridas S."/>
            <person name="Kuo A."/>
            <person name="Salamov A."/>
            <person name="Ahrendt S.R."/>
            <person name="Lipzen A."/>
            <person name="Sullivan W."/>
            <person name="Andreopoulos W.B."/>
            <person name="Clum A."/>
            <person name="Lindquist E."/>
            <person name="Daum C."/>
            <person name="Ramamoorthy G.K."/>
            <person name="Gryganskyi A."/>
            <person name="Culley D."/>
            <person name="Magnuson J.K."/>
            <person name="James T.Y."/>
            <person name="O'Malley M.A."/>
            <person name="Stajich J.E."/>
            <person name="Spatafora J.W."/>
            <person name="Visel A."/>
            <person name="Grigoriev I.V."/>
        </authorList>
    </citation>
    <scope>NUCLEOTIDE SEQUENCE [LARGE SCALE GENOMIC DNA]</scope>
    <source>
        <strain evidence="1 2">NRRL 2496</strain>
    </source>
</reference>
<sequence length="149" mass="16937">MSYVKLFSLCIVFRPPQSRPSMTKSSPAKVSSVKYQICKVKDRFNYKVISCRGARYHSEDYQVQYRMGSVGCYFMCLFKISKVERDPDRRYVSLSKAYALGHVSVCAPLITLPAAVNAERHYATFLKRPSVVTCRLATVAGAGWYLLKQ</sequence>
<name>A0A1X2HQ88_SYNRA</name>
<accession>A0A1X2HQ88</accession>
<dbReference type="Proteomes" id="UP000242180">
    <property type="component" value="Unassembled WGS sequence"/>
</dbReference>
<evidence type="ECO:0000313" key="2">
    <source>
        <dbReference type="Proteomes" id="UP000242180"/>
    </source>
</evidence>
<dbReference type="EMBL" id="MCGN01000002">
    <property type="protein sequence ID" value="ORZ01553.1"/>
    <property type="molecule type" value="Genomic_DNA"/>
</dbReference>
<keyword evidence="2" id="KW-1185">Reference proteome</keyword>
<evidence type="ECO:0000313" key="1">
    <source>
        <dbReference type="EMBL" id="ORZ01553.1"/>
    </source>
</evidence>
<dbReference type="AlphaFoldDB" id="A0A1X2HQ88"/>
<protein>
    <submittedName>
        <fullName evidence="1">Uncharacterized protein</fullName>
    </submittedName>
</protein>
<organism evidence="1 2">
    <name type="scientific">Syncephalastrum racemosum</name>
    <name type="common">Filamentous fungus</name>
    <dbReference type="NCBI Taxonomy" id="13706"/>
    <lineage>
        <taxon>Eukaryota</taxon>
        <taxon>Fungi</taxon>
        <taxon>Fungi incertae sedis</taxon>
        <taxon>Mucoromycota</taxon>
        <taxon>Mucoromycotina</taxon>
        <taxon>Mucoromycetes</taxon>
        <taxon>Mucorales</taxon>
        <taxon>Syncephalastraceae</taxon>
        <taxon>Syncephalastrum</taxon>
    </lineage>
</organism>
<comment type="caution">
    <text evidence="1">The sequence shown here is derived from an EMBL/GenBank/DDBJ whole genome shotgun (WGS) entry which is preliminary data.</text>
</comment>
<dbReference type="InParanoid" id="A0A1X2HQ88"/>
<proteinExistence type="predicted"/>
<gene>
    <name evidence="1" type="ORF">BCR43DRAFT_503084</name>
</gene>